<evidence type="ECO:0000313" key="2">
    <source>
        <dbReference type="Proteomes" id="UP000239863"/>
    </source>
</evidence>
<dbReference type="InterPro" id="IPR036412">
    <property type="entry name" value="HAD-like_sf"/>
</dbReference>
<dbReference type="PANTHER" id="PTHR10000:SF53">
    <property type="entry name" value="5-AMINO-6-(5-PHOSPHO-D-RIBITYLAMINO)URACIL PHOSPHATASE YBJI-RELATED"/>
    <property type="match status" value="1"/>
</dbReference>
<dbReference type="PANTHER" id="PTHR10000">
    <property type="entry name" value="PHOSPHOSERINE PHOSPHATASE"/>
    <property type="match status" value="1"/>
</dbReference>
<dbReference type="GO" id="GO:0005829">
    <property type="term" value="C:cytosol"/>
    <property type="evidence" value="ECO:0007669"/>
    <property type="project" value="TreeGrafter"/>
</dbReference>
<dbReference type="InterPro" id="IPR006379">
    <property type="entry name" value="HAD-SF_hydro_IIB"/>
</dbReference>
<name>A0A2S6FVX2_9CLOT</name>
<dbReference type="InterPro" id="IPR023214">
    <property type="entry name" value="HAD_sf"/>
</dbReference>
<dbReference type="EMBL" id="PTIS01000014">
    <property type="protein sequence ID" value="PPK46996.1"/>
    <property type="molecule type" value="Genomic_DNA"/>
</dbReference>
<gene>
    <name evidence="1" type="ORF">BD821_11436</name>
</gene>
<dbReference type="NCBIfam" id="TIGR00099">
    <property type="entry name" value="Cof-subfamily"/>
    <property type="match status" value="1"/>
</dbReference>
<proteinExistence type="predicted"/>
<dbReference type="Gene3D" id="3.40.50.1000">
    <property type="entry name" value="HAD superfamily/HAD-like"/>
    <property type="match status" value="1"/>
</dbReference>
<dbReference type="SFLD" id="SFLDG01140">
    <property type="entry name" value="C2.B:_Phosphomannomutase_and_P"/>
    <property type="match status" value="1"/>
</dbReference>
<comment type="caution">
    <text evidence="1">The sequence shown here is derived from an EMBL/GenBank/DDBJ whole genome shotgun (WGS) entry which is preliminary data.</text>
</comment>
<dbReference type="Gene3D" id="3.30.1240.10">
    <property type="match status" value="1"/>
</dbReference>
<evidence type="ECO:0008006" key="3">
    <source>
        <dbReference type="Google" id="ProtNLM"/>
    </source>
</evidence>
<dbReference type="STRING" id="37659.GCA_000703125_01319"/>
<dbReference type="NCBIfam" id="TIGR01484">
    <property type="entry name" value="HAD-SF-IIB"/>
    <property type="match status" value="1"/>
</dbReference>
<dbReference type="InterPro" id="IPR000150">
    <property type="entry name" value="Cof"/>
</dbReference>
<reference evidence="1 2" key="1">
    <citation type="submission" date="2018-02" db="EMBL/GenBank/DDBJ databases">
        <title>Genomic Encyclopedia of Archaeal and Bacterial Type Strains, Phase II (KMG-II): from individual species to whole genera.</title>
        <authorList>
            <person name="Goeker M."/>
        </authorList>
    </citation>
    <scope>NUCLEOTIDE SEQUENCE [LARGE SCALE GENOMIC DNA]</scope>
    <source>
        <strain evidence="1 2">DSM 15099</strain>
    </source>
</reference>
<dbReference type="Pfam" id="PF08282">
    <property type="entry name" value="Hydrolase_3"/>
    <property type="match status" value="1"/>
</dbReference>
<dbReference type="AlphaFoldDB" id="A0A2S6FVX2"/>
<protein>
    <recommendedName>
        <fullName evidence="3">Cof subfamily protein (Haloacid dehalogenase superfamily)/HAD superfamily hydrolase (TIGR01484 family)</fullName>
    </recommendedName>
</protein>
<dbReference type="Proteomes" id="UP000239863">
    <property type="component" value="Unassembled WGS sequence"/>
</dbReference>
<evidence type="ECO:0000313" key="1">
    <source>
        <dbReference type="EMBL" id="PPK46996.1"/>
    </source>
</evidence>
<dbReference type="SFLD" id="SFLDS00003">
    <property type="entry name" value="Haloacid_Dehalogenase"/>
    <property type="match status" value="1"/>
</dbReference>
<sequence>MEWEGSKYMIKLIVTDMDGTLLDDKGDMPKDFNEVFKSIIDKDIRFGVASGRQYYTLKHAFKDIKQDLVYVAENGALVMYEGEELYANTIDKDYIKEILRDMEGIKDVFPVLCGKKSAYINTDSEDIIKHAKKYYRELAIVKDFNNIKDEILKIAILDLGGAAENINKIIFPKWKDRLKVTVSSFEWLDLYNLDANKGEAIRLIQKKFNIDEKETAVFGDYFNDIEMLGAGYYSYAMENAPEEVKKHARFIAKSNKENGVLEKIKEII</sequence>
<dbReference type="SFLD" id="SFLDG01144">
    <property type="entry name" value="C2.B.4:_PGP_Like"/>
    <property type="match status" value="1"/>
</dbReference>
<dbReference type="SUPFAM" id="SSF56784">
    <property type="entry name" value="HAD-like"/>
    <property type="match status" value="1"/>
</dbReference>
<accession>A0A2S6FVX2</accession>
<dbReference type="CDD" id="cd07518">
    <property type="entry name" value="HAD_YbiV-Like"/>
    <property type="match status" value="1"/>
</dbReference>
<dbReference type="GO" id="GO:0016791">
    <property type="term" value="F:phosphatase activity"/>
    <property type="evidence" value="ECO:0007669"/>
    <property type="project" value="UniProtKB-ARBA"/>
</dbReference>
<organism evidence="1 2">
    <name type="scientific">Clostridium algidicarnis DSM 15099</name>
    <dbReference type="NCBI Taxonomy" id="1121295"/>
    <lineage>
        <taxon>Bacteria</taxon>
        <taxon>Bacillati</taxon>
        <taxon>Bacillota</taxon>
        <taxon>Clostridia</taxon>
        <taxon>Eubacteriales</taxon>
        <taxon>Clostridiaceae</taxon>
        <taxon>Clostridium</taxon>
    </lineage>
</organism>
<dbReference type="GO" id="GO:0000287">
    <property type="term" value="F:magnesium ion binding"/>
    <property type="evidence" value="ECO:0007669"/>
    <property type="project" value="TreeGrafter"/>
</dbReference>